<dbReference type="AlphaFoldDB" id="A0A1F2UJD3"/>
<comment type="subcellular location">
    <subcellularLocation>
        <location evidence="2 12 14">Cytoplasm</location>
    </subcellularLocation>
</comment>
<dbReference type="GO" id="GO:0000162">
    <property type="term" value="P:L-tryptophan biosynthetic process"/>
    <property type="evidence" value="ECO:0007669"/>
    <property type="project" value="TreeGrafter"/>
</dbReference>
<dbReference type="FunFam" id="3.20.20.70:FF:000009">
    <property type="entry name" value="1-(5-phosphoribosyl)-5-[(5-phosphoribosylamino)methylideneamino] imidazole-4-carboxamide isomerase"/>
    <property type="match status" value="1"/>
</dbReference>
<dbReference type="PANTHER" id="PTHR43090">
    <property type="entry name" value="1-(5-PHOSPHORIBOSYL)-5-[(5-PHOSPHORIBOSYLAMINO)METHYLIDENEAMINO] IMIDAZOLE-4-CARBOXAMIDE ISOMERASE"/>
    <property type="match status" value="1"/>
</dbReference>
<evidence type="ECO:0000256" key="8">
    <source>
        <dbReference type="ARBA" id="ARBA00022605"/>
    </source>
</evidence>
<evidence type="ECO:0000313" key="16">
    <source>
        <dbReference type="Proteomes" id="UP000178086"/>
    </source>
</evidence>
<evidence type="ECO:0000256" key="10">
    <source>
        <dbReference type="ARBA" id="ARBA00023235"/>
    </source>
</evidence>
<dbReference type="GO" id="GO:0000105">
    <property type="term" value="P:L-histidine biosynthetic process"/>
    <property type="evidence" value="ECO:0007669"/>
    <property type="project" value="UniProtKB-UniRule"/>
</dbReference>
<comment type="catalytic activity">
    <reaction evidence="1 12 14">
        <text>1-(5-phospho-beta-D-ribosyl)-5-[(5-phospho-beta-D-ribosylamino)methylideneamino]imidazole-4-carboxamide = 5-[(5-phospho-1-deoxy-D-ribulos-1-ylimino)methylamino]-1-(5-phospho-beta-D-ribosyl)imidazole-4-carboxamide</text>
        <dbReference type="Rhea" id="RHEA:15469"/>
        <dbReference type="ChEBI" id="CHEBI:58435"/>
        <dbReference type="ChEBI" id="CHEBI:58525"/>
        <dbReference type="EC" id="5.3.1.16"/>
    </reaction>
</comment>
<dbReference type="EMBL" id="MELI01000075">
    <property type="protein sequence ID" value="OFW33124.1"/>
    <property type="molecule type" value="Genomic_DNA"/>
</dbReference>
<evidence type="ECO:0000256" key="4">
    <source>
        <dbReference type="ARBA" id="ARBA00009667"/>
    </source>
</evidence>
<evidence type="ECO:0000256" key="6">
    <source>
        <dbReference type="ARBA" id="ARBA00018464"/>
    </source>
</evidence>
<evidence type="ECO:0000313" key="15">
    <source>
        <dbReference type="EMBL" id="OFW33124.1"/>
    </source>
</evidence>
<evidence type="ECO:0000256" key="9">
    <source>
        <dbReference type="ARBA" id="ARBA00023102"/>
    </source>
</evidence>
<dbReference type="InterPro" id="IPR023016">
    <property type="entry name" value="HisA/PriA"/>
</dbReference>
<accession>A0A1F2UJD3</accession>
<dbReference type="CDD" id="cd04732">
    <property type="entry name" value="HisA"/>
    <property type="match status" value="1"/>
</dbReference>
<dbReference type="Pfam" id="PF00977">
    <property type="entry name" value="His_biosynth"/>
    <property type="match status" value="1"/>
</dbReference>
<keyword evidence="9 12" id="KW-0368">Histidine biosynthesis</keyword>
<dbReference type="InterPro" id="IPR011060">
    <property type="entry name" value="RibuloseP-bd_barrel"/>
</dbReference>
<evidence type="ECO:0000256" key="7">
    <source>
        <dbReference type="ARBA" id="ARBA00022490"/>
    </source>
</evidence>
<evidence type="ECO:0000256" key="5">
    <source>
        <dbReference type="ARBA" id="ARBA00012550"/>
    </source>
</evidence>
<comment type="caution">
    <text evidence="15">The sequence shown here is derived from an EMBL/GenBank/DDBJ whole genome shotgun (WGS) entry which is preliminary data.</text>
</comment>
<sequence length="246" mass="26390">MIIYPAIDIMDGKCVRLYQGRADAATVYADVPADMAEKWQGDGAEFLHVVDLDGAFTGSSQNLGAIEEIIKRVDVPVQLGGGLRTIEDLDRVFSVGVARAILGTSVISSPEVVKEACAKYPGKIVAGLDAREGKVAIKGWVEETDIFATDVAMQLEVYGVSRIVYTDIMMDGAQTGVNLFATEELAENINIPVIASGGVSTLSDIRQIKPLQVAGVEGVIIGRALYENNFTLAEAIELARWDNANR</sequence>
<dbReference type="Gene3D" id="3.20.20.70">
    <property type="entry name" value="Aldolase class I"/>
    <property type="match status" value="1"/>
</dbReference>
<organism evidence="15 16">
    <name type="scientific">Candidatus Aquicultor primus</name>
    <dbReference type="NCBI Taxonomy" id="1797195"/>
    <lineage>
        <taxon>Bacteria</taxon>
        <taxon>Bacillati</taxon>
        <taxon>Actinomycetota</taxon>
        <taxon>Candidatus Aquicultoria</taxon>
        <taxon>Candidatus Aquicultorales</taxon>
        <taxon>Candidatus Aquicultoraceae</taxon>
        <taxon>Candidatus Aquicultor</taxon>
    </lineage>
</organism>
<dbReference type="InterPro" id="IPR006062">
    <property type="entry name" value="His_biosynth"/>
</dbReference>
<dbReference type="NCBIfam" id="NF010112">
    <property type="entry name" value="PRK13585.1"/>
    <property type="match status" value="1"/>
</dbReference>
<name>A0A1F2UJD3_9ACTN</name>
<dbReference type="NCBIfam" id="TIGR00007">
    <property type="entry name" value="1-(5-phosphoribosyl)-5-[(5-phosphoribosylamino)methylideneamino]imidazole-4-carboxamide isomerase"/>
    <property type="match status" value="1"/>
</dbReference>
<gene>
    <name evidence="12" type="primary">hisA</name>
    <name evidence="15" type="ORF">A2074_00585</name>
</gene>
<evidence type="ECO:0000256" key="14">
    <source>
        <dbReference type="RuleBase" id="RU003658"/>
    </source>
</evidence>
<feature type="active site" description="Proton donor" evidence="12">
    <location>
        <position position="129"/>
    </location>
</feature>
<evidence type="ECO:0000256" key="13">
    <source>
        <dbReference type="RuleBase" id="RU003657"/>
    </source>
</evidence>
<keyword evidence="10 12" id="KW-0413">Isomerase</keyword>
<dbReference type="GO" id="GO:0005737">
    <property type="term" value="C:cytoplasm"/>
    <property type="evidence" value="ECO:0007669"/>
    <property type="project" value="UniProtKB-SubCell"/>
</dbReference>
<proteinExistence type="inferred from homology"/>
<dbReference type="Proteomes" id="UP000178086">
    <property type="component" value="Unassembled WGS sequence"/>
</dbReference>
<dbReference type="GO" id="GO:0003949">
    <property type="term" value="F:1-(5-phosphoribosyl)-5-[(5-phosphoribosylamino)methylideneamino]imidazole-4-carboxamide isomerase activity"/>
    <property type="evidence" value="ECO:0007669"/>
    <property type="project" value="UniProtKB-UniRule"/>
</dbReference>
<dbReference type="InterPro" id="IPR006063">
    <property type="entry name" value="HisA_bact_arch"/>
</dbReference>
<evidence type="ECO:0000256" key="2">
    <source>
        <dbReference type="ARBA" id="ARBA00004496"/>
    </source>
</evidence>
<evidence type="ECO:0000256" key="3">
    <source>
        <dbReference type="ARBA" id="ARBA00005133"/>
    </source>
</evidence>
<evidence type="ECO:0000256" key="11">
    <source>
        <dbReference type="ARBA" id="ARBA00030547"/>
    </source>
</evidence>
<protein>
    <recommendedName>
        <fullName evidence="6 12">1-(5-phosphoribosyl)-5-[(5-phosphoribosylamino)methylideneamino] imidazole-4-carboxamide isomerase</fullName>
        <ecNumber evidence="5 12">5.3.1.16</ecNumber>
    </recommendedName>
    <alternativeName>
        <fullName evidence="11 12">Phosphoribosylformimino-5-aminoimidazole carboxamide ribotide isomerase</fullName>
    </alternativeName>
</protein>
<dbReference type="SUPFAM" id="SSF51366">
    <property type="entry name" value="Ribulose-phoshate binding barrel"/>
    <property type="match status" value="1"/>
</dbReference>
<comment type="pathway">
    <text evidence="3 12 14">Amino-acid biosynthesis; L-histidine biosynthesis; L-histidine from 5-phospho-alpha-D-ribose 1-diphosphate: step 4/9.</text>
</comment>
<reference evidence="15 16" key="1">
    <citation type="journal article" date="2016" name="Nat. Commun.">
        <title>Thousands of microbial genomes shed light on interconnected biogeochemical processes in an aquifer system.</title>
        <authorList>
            <person name="Anantharaman K."/>
            <person name="Brown C.T."/>
            <person name="Hug L.A."/>
            <person name="Sharon I."/>
            <person name="Castelle C.J."/>
            <person name="Probst A.J."/>
            <person name="Thomas B.C."/>
            <person name="Singh A."/>
            <person name="Wilkins M.J."/>
            <person name="Karaoz U."/>
            <person name="Brodie E.L."/>
            <person name="Williams K.H."/>
            <person name="Hubbard S.S."/>
            <person name="Banfield J.F."/>
        </authorList>
    </citation>
    <scope>NUCLEOTIDE SEQUENCE [LARGE SCALE GENOMIC DNA]</scope>
</reference>
<dbReference type="UniPathway" id="UPA00031">
    <property type="reaction ID" value="UER00009"/>
</dbReference>
<dbReference type="InterPro" id="IPR044524">
    <property type="entry name" value="Isoase_HisA-like"/>
</dbReference>
<dbReference type="InterPro" id="IPR013785">
    <property type="entry name" value="Aldolase_TIM"/>
</dbReference>
<evidence type="ECO:0000256" key="1">
    <source>
        <dbReference type="ARBA" id="ARBA00000901"/>
    </source>
</evidence>
<dbReference type="PANTHER" id="PTHR43090:SF2">
    <property type="entry name" value="1-(5-PHOSPHORIBOSYL)-5-[(5-PHOSPHORIBOSYLAMINO)METHYLIDENEAMINO] IMIDAZOLE-4-CARBOXAMIDE ISOMERASE"/>
    <property type="match status" value="1"/>
</dbReference>
<keyword evidence="8 12" id="KW-0028">Amino-acid biosynthesis</keyword>
<evidence type="ECO:0000256" key="12">
    <source>
        <dbReference type="HAMAP-Rule" id="MF_01014"/>
    </source>
</evidence>
<dbReference type="HAMAP" id="MF_01014">
    <property type="entry name" value="HisA"/>
    <property type="match status" value="1"/>
</dbReference>
<feature type="active site" description="Proton acceptor" evidence="12">
    <location>
        <position position="8"/>
    </location>
</feature>
<dbReference type="EC" id="5.3.1.16" evidence="5 12"/>
<keyword evidence="7 12" id="KW-0963">Cytoplasm</keyword>
<comment type="similarity">
    <text evidence="4 12 13">Belongs to the HisA/HisF family.</text>
</comment>